<dbReference type="PANTHER" id="PTHR11349">
    <property type="entry name" value="NUCLEOSIDE DIPHOSPHATE KINASE"/>
    <property type="match status" value="1"/>
</dbReference>
<dbReference type="GO" id="GO:0005524">
    <property type="term" value="F:ATP binding"/>
    <property type="evidence" value="ECO:0007669"/>
    <property type="project" value="UniProtKB-UniRule"/>
</dbReference>
<dbReference type="Gene3D" id="3.30.70.141">
    <property type="entry name" value="Nucleoside diphosphate kinase-like domain"/>
    <property type="match status" value="1"/>
</dbReference>
<keyword evidence="13" id="KW-0963">Cytoplasm</keyword>
<dbReference type="GO" id="GO:0005737">
    <property type="term" value="C:cytoplasm"/>
    <property type="evidence" value="ECO:0007669"/>
    <property type="project" value="UniProtKB-SubCell"/>
</dbReference>
<dbReference type="FunFam" id="3.30.70.141:FF:000003">
    <property type="entry name" value="Nucleoside diphosphate kinase"/>
    <property type="match status" value="1"/>
</dbReference>
<evidence type="ECO:0000256" key="15">
    <source>
        <dbReference type="RuleBase" id="RU004011"/>
    </source>
</evidence>
<keyword evidence="12 13" id="KW-0546">Nucleotide metabolism</keyword>
<keyword evidence="9 13" id="KW-0418">Kinase</keyword>
<evidence type="ECO:0000256" key="4">
    <source>
        <dbReference type="ARBA" id="ARBA00017632"/>
    </source>
</evidence>
<feature type="binding site" evidence="13 14">
    <location>
        <position position="92"/>
    </location>
    <ligand>
        <name>ATP</name>
        <dbReference type="ChEBI" id="CHEBI:30616"/>
    </ligand>
</feature>
<feature type="domain" description="Nucleoside diphosphate kinase-like" evidence="17">
    <location>
        <begin position="2"/>
        <end position="139"/>
    </location>
</feature>
<keyword evidence="8 13" id="KW-0547">Nucleotide-binding</keyword>
<dbReference type="GO" id="GO:0006241">
    <property type="term" value="P:CTP biosynthetic process"/>
    <property type="evidence" value="ECO:0007669"/>
    <property type="project" value="UniProtKB-UniRule"/>
</dbReference>
<dbReference type="Proteomes" id="UP000586031">
    <property type="component" value="Unassembled WGS sequence"/>
</dbReference>
<evidence type="ECO:0000256" key="5">
    <source>
        <dbReference type="ARBA" id="ARBA00022553"/>
    </source>
</evidence>
<comment type="cofactor">
    <cofactor evidence="1 13">
        <name>Mg(2+)</name>
        <dbReference type="ChEBI" id="CHEBI:18420"/>
    </cofactor>
</comment>
<evidence type="ECO:0000256" key="10">
    <source>
        <dbReference type="ARBA" id="ARBA00022840"/>
    </source>
</evidence>
<comment type="function">
    <text evidence="13">Major role in the synthesis of nucleoside triphosphates other than ATP. The ATP gamma phosphate is transferred to the NDP beta phosphate via a ping-pong mechanism, using a phosphorylated active-site intermediate.</text>
</comment>
<evidence type="ECO:0000256" key="1">
    <source>
        <dbReference type="ARBA" id="ARBA00001946"/>
    </source>
</evidence>
<proteinExistence type="inferred from homology"/>
<evidence type="ECO:0000256" key="14">
    <source>
        <dbReference type="PROSITE-ProRule" id="PRU00706"/>
    </source>
</evidence>
<dbReference type="GO" id="GO:0006183">
    <property type="term" value="P:GTP biosynthetic process"/>
    <property type="evidence" value="ECO:0007669"/>
    <property type="project" value="UniProtKB-UniRule"/>
</dbReference>
<dbReference type="SUPFAM" id="SSF54919">
    <property type="entry name" value="Nucleoside diphosphate kinase, NDK"/>
    <property type="match status" value="1"/>
</dbReference>
<keyword evidence="11 13" id="KW-0460">Magnesium</keyword>
<dbReference type="GO" id="GO:0046872">
    <property type="term" value="F:metal ion binding"/>
    <property type="evidence" value="ECO:0007669"/>
    <property type="project" value="UniProtKB-KW"/>
</dbReference>
<name>A0A7J4TJT0_9EURY</name>
<evidence type="ECO:0000256" key="3">
    <source>
        <dbReference type="ARBA" id="ARBA00012966"/>
    </source>
</evidence>
<feature type="binding site" evidence="13 14">
    <location>
        <position position="103"/>
    </location>
    <ligand>
        <name>ATP</name>
        <dbReference type="ChEBI" id="CHEBI:30616"/>
    </ligand>
</feature>
<protein>
    <recommendedName>
        <fullName evidence="4 13">Nucleoside diphosphate kinase</fullName>
        <shortName evidence="13">NDK</shortName>
        <shortName evidence="13">NDP kinase</shortName>
        <ecNumber evidence="3 13">2.7.4.6</ecNumber>
    </recommendedName>
    <alternativeName>
        <fullName evidence="13">Nucleoside-2-P kinase</fullName>
    </alternativeName>
</protein>
<feature type="binding site" evidence="13 14">
    <location>
        <position position="10"/>
    </location>
    <ligand>
        <name>ATP</name>
        <dbReference type="ChEBI" id="CHEBI:30616"/>
    </ligand>
</feature>
<evidence type="ECO:0000256" key="12">
    <source>
        <dbReference type="ARBA" id="ARBA00023080"/>
    </source>
</evidence>
<dbReference type="PROSITE" id="PS51374">
    <property type="entry name" value="NDPK_LIKE"/>
    <property type="match status" value="1"/>
</dbReference>
<dbReference type="NCBIfam" id="NF001908">
    <property type="entry name" value="PRK00668.1"/>
    <property type="match status" value="1"/>
</dbReference>
<dbReference type="InterPro" id="IPR036850">
    <property type="entry name" value="NDK-like_dom_sf"/>
</dbReference>
<keyword evidence="6 13" id="KW-0808">Transferase</keyword>
<evidence type="ECO:0000256" key="8">
    <source>
        <dbReference type="ARBA" id="ARBA00022741"/>
    </source>
</evidence>
<comment type="subcellular location">
    <subcellularLocation>
        <location evidence="13">Cytoplasm</location>
    </subcellularLocation>
</comment>
<dbReference type="GO" id="GO:0006228">
    <property type="term" value="P:UTP biosynthetic process"/>
    <property type="evidence" value="ECO:0007669"/>
    <property type="project" value="UniProtKB-UniRule"/>
</dbReference>
<evidence type="ECO:0000256" key="11">
    <source>
        <dbReference type="ARBA" id="ARBA00022842"/>
    </source>
</evidence>
<dbReference type="EMBL" id="DUHE01000083">
    <property type="protein sequence ID" value="HII83773.1"/>
    <property type="molecule type" value="Genomic_DNA"/>
</dbReference>
<comment type="catalytic activity">
    <reaction evidence="13">
        <text>a ribonucleoside 5'-diphosphate + ATP = a ribonucleoside 5'-triphosphate + ADP</text>
        <dbReference type="Rhea" id="RHEA:18113"/>
        <dbReference type="ChEBI" id="CHEBI:30616"/>
        <dbReference type="ChEBI" id="CHEBI:57930"/>
        <dbReference type="ChEBI" id="CHEBI:61557"/>
        <dbReference type="ChEBI" id="CHEBI:456216"/>
        <dbReference type="EC" id="2.7.4.6"/>
    </reaction>
</comment>
<feature type="active site" description="Pros-phosphohistidine intermediate" evidence="13 14">
    <location>
        <position position="116"/>
    </location>
</feature>
<dbReference type="AlphaFoldDB" id="A0A7J4TJT0"/>
<dbReference type="InterPro" id="IPR001564">
    <property type="entry name" value="Nucleoside_diP_kinase"/>
</dbReference>
<comment type="catalytic activity">
    <reaction evidence="13 16">
        <text>a 2'-deoxyribonucleoside 5'-diphosphate + ATP = a 2'-deoxyribonucleoside 5'-triphosphate + ADP</text>
        <dbReference type="Rhea" id="RHEA:44640"/>
        <dbReference type="ChEBI" id="CHEBI:30616"/>
        <dbReference type="ChEBI" id="CHEBI:61560"/>
        <dbReference type="ChEBI" id="CHEBI:73316"/>
        <dbReference type="ChEBI" id="CHEBI:456216"/>
        <dbReference type="EC" id="2.7.4.6"/>
    </reaction>
</comment>
<evidence type="ECO:0000313" key="18">
    <source>
        <dbReference type="EMBL" id="HII83773.1"/>
    </source>
</evidence>
<evidence type="ECO:0000259" key="17">
    <source>
        <dbReference type="SMART" id="SM00562"/>
    </source>
</evidence>
<evidence type="ECO:0000256" key="2">
    <source>
        <dbReference type="ARBA" id="ARBA00008142"/>
    </source>
</evidence>
<dbReference type="PRINTS" id="PR01243">
    <property type="entry name" value="NUCDPKINASE"/>
</dbReference>
<organism evidence="18 19">
    <name type="scientific">Methanobacterium subterraneum</name>
    <dbReference type="NCBI Taxonomy" id="59277"/>
    <lineage>
        <taxon>Archaea</taxon>
        <taxon>Methanobacteriati</taxon>
        <taxon>Methanobacteriota</taxon>
        <taxon>Methanomada group</taxon>
        <taxon>Methanobacteria</taxon>
        <taxon>Methanobacteriales</taxon>
        <taxon>Methanobacteriaceae</taxon>
        <taxon>Methanobacterium</taxon>
    </lineage>
</organism>
<dbReference type="Pfam" id="PF00334">
    <property type="entry name" value="NDK"/>
    <property type="match status" value="1"/>
</dbReference>
<dbReference type="PROSITE" id="PS00469">
    <property type="entry name" value="NDPK"/>
    <property type="match status" value="1"/>
</dbReference>
<dbReference type="GO" id="GO:0004550">
    <property type="term" value="F:nucleoside diphosphate kinase activity"/>
    <property type="evidence" value="ECO:0007669"/>
    <property type="project" value="UniProtKB-UniRule"/>
</dbReference>
<keyword evidence="5 13" id="KW-0597">Phosphoprotein</keyword>
<dbReference type="SMART" id="SM00562">
    <property type="entry name" value="NDK"/>
    <property type="match status" value="1"/>
</dbReference>
<keyword evidence="7 13" id="KW-0479">Metal-binding</keyword>
<accession>A0A7J4TJT0</accession>
<evidence type="ECO:0000256" key="16">
    <source>
        <dbReference type="RuleBase" id="RU004013"/>
    </source>
</evidence>
<dbReference type="InterPro" id="IPR034907">
    <property type="entry name" value="NDK-like_dom"/>
</dbReference>
<keyword evidence="10 13" id="KW-0067">ATP-binding</keyword>
<dbReference type="HAMAP" id="MF_00451">
    <property type="entry name" value="NDP_kinase"/>
    <property type="match status" value="1"/>
</dbReference>
<evidence type="ECO:0000256" key="13">
    <source>
        <dbReference type="HAMAP-Rule" id="MF_00451"/>
    </source>
</evidence>
<evidence type="ECO:0000256" key="6">
    <source>
        <dbReference type="ARBA" id="ARBA00022679"/>
    </source>
</evidence>
<dbReference type="EC" id="2.7.4.6" evidence="3 13"/>
<feature type="binding site" evidence="13 14">
    <location>
        <position position="113"/>
    </location>
    <ligand>
        <name>ATP</name>
        <dbReference type="ChEBI" id="CHEBI:30616"/>
    </ligand>
</feature>
<reference evidence="19" key="1">
    <citation type="journal article" date="2020" name="bioRxiv">
        <title>A rank-normalized archaeal taxonomy based on genome phylogeny resolves widespread incomplete and uneven classifications.</title>
        <authorList>
            <person name="Rinke C."/>
            <person name="Chuvochina M."/>
            <person name="Mussig A.J."/>
            <person name="Chaumeil P.-A."/>
            <person name="Waite D.W."/>
            <person name="Whitman W.B."/>
            <person name="Parks D.H."/>
            <person name="Hugenholtz P."/>
        </authorList>
    </citation>
    <scope>NUCLEOTIDE SEQUENCE [LARGE SCALE GENOMIC DNA]</scope>
</reference>
<gene>
    <name evidence="13 18" type="primary">ndk</name>
    <name evidence="18" type="ORF">HA271_02795</name>
</gene>
<feature type="binding site" evidence="13 14">
    <location>
        <position position="86"/>
    </location>
    <ligand>
        <name>ATP</name>
        <dbReference type="ChEBI" id="CHEBI:30616"/>
    </ligand>
</feature>
<sequence>MKQKSFVMLKPDAVLRRLTGRILTRFEERGLQILAAKMMIIPRNQAKEHYVEHQEKPFFGDLVDYITSGPVLAMVIEGDECISLIRKMVGATNPKEADLGTIRGDFAIETGRNIVHASDSPASAEREIALFFQDDEISEYQLPDRELIYEEP</sequence>
<dbReference type="CDD" id="cd04413">
    <property type="entry name" value="NDPk_I"/>
    <property type="match status" value="1"/>
</dbReference>
<dbReference type="InterPro" id="IPR023005">
    <property type="entry name" value="Nucleoside_diP_kinase_AS"/>
</dbReference>
<feature type="binding site" evidence="13 14">
    <location>
        <position position="58"/>
    </location>
    <ligand>
        <name>ATP</name>
        <dbReference type="ChEBI" id="CHEBI:30616"/>
    </ligand>
</feature>
<evidence type="ECO:0000256" key="9">
    <source>
        <dbReference type="ARBA" id="ARBA00022777"/>
    </source>
</evidence>
<comment type="caution">
    <text evidence="18">The sequence shown here is derived from an EMBL/GenBank/DDBJ whole genome shotgun (WGS) entry which is preliminary data.</text>
</comment>
<evidence type="ECO:0000256" key="7">
    <source>
        <dbReference type="ARBA" id="ARBA00022723"/>
    </source>
</evidence>
<comment type="similarity">
    <text evidence="2 13 14 15">Belongs to the NDK family.</text>
</comment>
<evidence type="ECO:0000313" key="19">
    <source>
        <dbReference type="Proteomes" id="UP000586031"/>
    </source>
</evidence>